<evidence type="ECO:0000256" key="1">
    <source>
        <dbReference type="ARBA" id="ARBA00022999"/>
    </source>
</evidence>
<dbReference type="PANTHER" id="PTHR10155:SF10">
    <property type="entry name" value="PI3K21B, ISOFORM B"/>
    <property type="match status" value="1"/>
</dbReference>
<feature type="domain" description="SH2" evidence="3">
    <location>
        <begin position="350"/>
        <end position="445"/>
    </location>
</feature>
<dbReference type="Gene3D" id="1.10.287.1490">
    <property type="match status" value="1"/>
</dbReference>
<dbReference type="EMBL" id="HG805845">
    <property type="protein sequence ID" value="CDW53241.1"/>
    <property type="molecule type" value="Genomic_DNA"/>
</dbReference>
<dbReference type="PANTHER" id="PTHR10155">
    <property type="entry name" value="PHOSPHATIDYLINOSITOL 3-KINASE REGULATORY SUBUNIT"/>
    <property type="match status" value="1"/>
</dbReference>
<organism evidence="4 5">
    <name type="scientific">Trichuris trichiura</name>
    <name type="common">Whipworm</name>
    <name type="synonym">Trichocephalus trichiurus</name>
    <dbReference type="NCBI Taxonomy" id="36087"/>
    <lineage>
        <taxon>Eukaryota</taxon>
        <taxon>Metazoa</taxon>
        <taxon>Ecdysozoa</taxon>
        <taxon>Nematoda</taxon>
        <taxon>Enoplea</taxon>
        <taxon>Dorylaimia</taxon>
        <taxon>Trichinellida</taxon>
        <taxon>Trichuridae</taxon>
        <taxon>Trichuris</taxon>
    </lineage>
</organism>
<sequence length="558" mass="62646">MQPANVAVAKSDETEATTSSLILPSEISSAPCSSSGSLPAGDIDSVQYTWFWGDVSREVVNDRMNGQPDGSFCIRASSSPGDYTLTLRKDGATKLVKIYGKDGCFGLSPTDTSQFSSLVHLVDFYSTHSLKAFNHSLNIVLRHPVPRYPSSGEKLQAEKEDQLVKKVADLHLECSRKTLCYERAYEEFQQLLHHLEGRRLALLAFDETLKLFQEQAELNLQFQSKAQMHDKHRMAENLNILRSRIRLLHDSKEKTIAEIDLCSRKLREVESELNAMKPELCTLLSQQDKMERLLAEHGIPLSTVTRLITSKLAEKSPSMEESTSDHTSLECRMLERNIRAGTMATDSSLWLLSDCSKQDSTVRLADRPNGTFLIRPSESRKGYYALSIVCNGRIFHCLIERKNGCFGFAGTDALFSSLNDLVFHYSINSMKEHNPNLDTTLVQPVLGQRRHHTSSEIVGKQGCKLQLQQFAATNGLQADVIHGEAPVVVAPPCKDEFSEPYRVQRKPRKKLTIVLEAEALQILAVIRRQVYQSIINEETKLTFFTEAKNEFCSSTSTP</sequence>
<evidence type="ECO:0000313" key="4">
    <source>
        <dbReference type="EMBL" id="CDW53241.1"/>
    </source>
</evidence>
<name>A0A077YZM3_TRITR</name>
<dbReference type="Pfam" id="PF16454">
    <property type="entry name" value="PI3K_P85_iSH2"/>
    <property type="match status" value="1"/>
</dbReference>
<dbReference type="PRINTS" id="PR00678">
    <property type="entry name" value="PI3KINASEP85"/>
</dbReference>
<dbReference type="Pfam" id="PF00017">
    <property type="entry name" value="SH2"/>
    <property type="match status" value="2"/>
</dbReference>
<dbReference type="FunFam" id="3.30.505.10:FF:000100">
    <property type="entry name" value="phosphatidylinositol 3-kinase regulatory subunit gamma"/>
    <property type="match status" value="1"/>
</dbReference>
<dbReference type="STRING" id="36087.A0A077YZM3"/>
<keyword evidence="4" id="KW-0808">Transferase</keyword>
<dbReference type="PROSITE" id="PS50001">
    <property type="entry name" value="SH2"/>
    <property type="match status" value="2"/>
</dbReference>
<dbReference type="OrthoDB" id="3175255at2759"/>
<dbReference type="InterPro" id="IPR000980">
    <property type="entry name" value="SH2"/>
</dbReference>
<dbReference type="GO" id="GO:0016301">
    <property type="term" value="F:kinase activity"/>
    <property type="evidence" value="ECO:0007669"/>
    <property type="project" value="UniProtKB-KW"/>
</dbReference>
<keyword evidence="4" id="KW-0418">Kinase</keyword>
<dbReference type="PRINTS" id="PR00401">
    <property type="entry name" value="SH2DOMAIN"/>
</dbReference>
<dbReference type="InterPro" id="IPR032498">
    <property type="entry name" value="PI3K_P85_iSH2"/>
</dbReference>
<dbReference type="GO" id="GO:0005942">
    <property type="term" value="C:phosphatidylinositol 3-kinase complex"/>
    <property type="evidence" value="ECO:0007669"/>
    <property type="project" value="TreeGrafter"/>
</dbReference>
<reference evidence="4" key="2">
    <citation type="submission" date="2014-03" db="EMBL/GenBank/DDBJ databases">
        <title>The whipworm genome and dual-species transcriptomics of an intimate host-pathogen interaction.</title>
        <authorList>
            <person name="Foth B.J."/>
            <person name="Tsai I.J."/>
            <person name="Reid A.J."/>
            <person name="Bancroft A.J."/>
            <person name="Nichol S."/>
            <person name="Tracey A."/>
            <person name="Holroyd N."/>
            <person name="Cotton J.A."/>
            <person name="Stanley E.J."/>
            <person name="Zarowiecki M."/>
            <person name="Liu J.Z."/>
            <person name="Huckvale T."/>
            <person name="Cooper P.J."/>
            <person name="Grencis R.K."/>
            <person name="Berriman M."/>
        </authorList>
    </citation>
    <scope>NUCLEOTIDE SEQUENCE [LARGE SCALE GENOMIC DNA]</scope>
</reference>
<dbReference type="InterPro" id="IPR036860">
    <property type="entry name" value="SH2_dom_sf"/>
</dbReference>
<keyword evidence="5" id="KW-1185">Reference proteome</keyword>
<keyword evidence="1 2" id="KW-0727">SH2 domain</keyword>
<proteinExistence type="predicted"/>
<reference evidence="4" key="1">
    <citation type="submission" date="2014-01" db="EMBL/GenBank/DDBJ databases">
        <authorList>
            <person name="Aslett M."/>
        </authorList>
    </citation>
    <scope>NUCLEOTIDE SEQUENCE</scope>
</reference>
<evidence type="ECO:0000256" key="2">
    <source>
        <dbReference type="PROSITE-ProRule" id="PRU00191"/>
    </source>
</evidence>
<dbReference type="Proteomes" id="UP000030665">
    <property type="component" value="Unassembled WGS sequence"/>
</dbReference>
<accession>A0A077YZM3</accession>
<feature type="domain" description="SH2" evidence="3">
    <location>
        <begin position="50"/>
        <end position="145"/>
    </location>
</feature>
<protein>
    <submittedName>
        <fullName evidence="4">Phosphatidylinositol 3-kinase regulatory subunit alpha</fullName>
    </submittedName>
</protein>
<dbReference type="GO" id="GO:0046854">
    <property type="term" value="P:phosphatidylinositol phosphate biosynthetic process"/>
    <property type="evidence" value="ECO:0007669"/>
    <property type="project" value="TreeGrafter"/>
</dbReference>
<gene>
    <name evidence="4" type="ORF">TTRE_0000150501</name>
</gene>
<dbReference type="SMART" id="SM00252">
    <property type="entry name" value="SH2"/>
    <property type="match status" value="2"/>
</dbReference>
<dbReference type="Gene3D" id="3.30.505.10">
    <property type="entry name" value="SH2 domain"/>
    <property type="match status" value="2"/>
</dbReference>
<evidence type="ECO:0000259" key="3">
    <source>
        <dbReference type="PROSITE" id="PS50001"/>
    </source>
</evidence>
<dbReference type="AlphaFoldDB" id="A0A077YZM3"/>
<dbReference type="GO" id="GO:0046935">
    <property type="term" value="F:1-phosphatidylinositol-3-kinase regulator activity"/>
    <property type="evidence" value="ECO:0007669"/>
    <property type="project" value="TreeGrafter"/>
</dbReference>
<evidence type="ECO:0000313" key="5">
    <source>
        <dbReference type="Proteomes" id="UP000030665"/>
    </source>
</evidence>
<dbReference type="SUPFAM" id="SSF55550">
    <property type="entry name" value="SH2 domain"/>
    <property type="match status" value="2"/>
</dbReference>